<protein>
    <submittedName>
        <fullName evidence="3">Uncharacterized protein LOC117652517</fullName>
    </submittedName>
</protein>
<dbReference type="Proteomes" id="UP000515158">
    <property type="component" value="Unplaced"/>
</dbReference>
<proteinExistence type="predicted"/>
<evidence type="ECO:0000313" key="3">
    <source>
        <dbReference type="RefSeq" id="XP_034253374.1"/>
    </source>
</evidence>
<evidence type="ECO:0000313" key="2">
    <source>
        <dbReference type="Proteomes" id="UP000515158"/>
    </source>
</evidence>
<name>A0A6P9A7T2_THRPL</name>
<reference evidence="3" key="1">
    <citation type="submission" date="2025-08" db="UniProtKB">
        <authorList>
            <consortium name="RefSeq"/>
        </authorList>
    </citation>
    <scope>IDENTIFICATION</scope>
    <source>
        <tissue evidence="3">Total insect</tissue>
    </source>
</reference>
<dbReference type="RefSeq" id="XP_034253374.1">
    <property type="nucleotide sequence ID" value="XM_034397483.1"/>
</dbReference>
<evidence type="ECO:0000256" key="1">
    <source>
        <dbReference type="SAM" id="MobiDB-lite"/>
    </source>
</evidence>
<dbReference type="KEGG" id="tpal:117652517"/>
<keyword evidence="2" id="KW-1185">Reference proteome</keyword>
<dbReference type="GeneID" id="117652517"/>
<dbReference type="InParanoid" id="A0A6P9A7T2"/>
<dbReference type="AlphaFoldDB" id="A0A6P9A7T2"/>
<gene>
    <name evidence="3" type="primary">LOC117652517</name>
</gene>
<feature type="region of interest" description="Disordered" evidence="1">
    <location>
        <begin position="54"/>
        <end position="108"/>
    </location>
</feature>
<organism evidence="3">
    <name type="scientific">Thrips palmi</name>
    <name type="common">Melon thrips</name>
    <dbReference type="NCBI Taxonomy" id="161013"/>
    <lineage>
        <taxon>Eukaryota</taxon>
        <taxon>Metazoa</taxon>
        <taxon>Ecdysozoa</taxon>
        <taxon>Arthropoda</taxon>
        <taxon>Hexapoda</taxon>
        <taxon>Insecta</taxon>
        <taxon>Pterygota</taxon>
        <taxon>Neoptera</taxon>
        <taxon>Paraneoptera</taxon>
        <taxon>Thysanoptera</taxon>
        <taxon>Terebrantia</taxon>
        <taxon>Thripoidea</taxon>
        <taxon>Thripidae</taxon>
        <taxon>Thrips</taxon>
    </lineage>
</organism>
<accession>A0A6P9A7T2</accession>
<sequence>MMFSFLHQDQENLISCVITFLNICATYPFFHEPQQLLHQQENKMLRTRYMPIQFGSGGGRKKYPKQAECSSVKPCRGESEASTGELPASSSSAAKQLSQHYWKLKQQE</sequence>